<feature type="compositionally biased region" description="Low complexity" evidence="1">
    <location>
        <begin position="376"/>
        <end position="385"/>
    </location>
</feature>
<reference evidence="2 3" key="1">
    <citation type="submission" date="2024-09" db="EMBL/GenBank/DDBJ databases">
        <authorList>
            <person name="Sun Q."/>
            <person name="Mori K."/>
        </authorList>
    </citation>
    <scope>NUCLEOTIDE SEQUENCE [LARGE SCALE GENOMIC DNA]</scope>
    <source>
        <strain evidence="2 3">TBRC 7907</strain>
    </source>
</reference>
<comment type="caution">
    <text evidence="2">The sequence shown here is derived from an EMBL/GenBank/DDBJ whole genome shotgun (WGS) entry which is preliminary data.</text>
</comment>
<feature type="compositionally biased region" description="Gly residues" evidence="1">
    <location>
        <begin position="446"/>
        <end position="462"/>
    </location>
</feature>
<feature type="region of interest" description="Disordered" evidence="1">
    <location>
        <begin position="414"/>
        <end position="487"/>
    </location>
</feature>
<keyword evidence="3" id="KW-1185">Reference proteome</keyword>
<protein>
    <recommendedName>
        <fullName evidence="4">PPE domain-containing protein</fullName>
    </recommendedName>
</protein>
<feature type="compositionally biased region" description="Low complexity" evidence="1">
    <location>
        <begin position="290"/>
        <end position="304"/>
    </location>
</feature>
<feature type="compositionally biased region" description="Gly residues" evidence="1">
    <location>
        <begin position="419"/>
        <end position="429"/>
    </location>
</feature>
<evidence type="ECO:0000256" key="1">
    <source>
        <dbReference type="SAM" id="MobiDB-lite"/>
    </source>
</evidence>
<dbReference type="EMBL" id="JBHLZU010000032">
    <property type="protein sequence ID" value="MFB9909047.1"/>
    <property type="molecule type" value="Genomic_DNA"/>
</dbReference>
<dbReference type="RefSeq" id="WP_377861376.1">
    <property type="nucleotide sequence ID" value="NZ_JBHLZU010000032.1"/>
</dbReference>
<feature type="compositionally biased region" description="Gly residues" evidence="1">
    <location>
        <begin position="355"/>
        <end position="375"/>
    </location>
</feature>
<accession>A0ABV6A7A9</accession>
<proteinExistence type="predicted"/>
<evidence type="ECO:0000313" key="3">
    <source>
        <dbReference type="Proteomes" id="UP001589693"/>
    </source>
</evidence>
<dbReference type="Proteomes" id="UP001589693">
    <property type="component" value="Unassembled WGS sequence"/>
</dbReference>
<feature type="compositionally biased region" description="Low complexity" evidence="1">
    <location>
        <begin position="430"/>
        <end position="445"/>
    </location>
</feature>
<gene>
    <name evidence="2" type="ORF">ACFFQA_34345</name>
</gene>
<evidence type="ECO:0008006" key="4">
    <source>
        <dbReference type="Google" id="ProtNLM"/>
    </source>
</evidence>
<feature type="region of interest" description="Disordered" evidence="1">
    <location>
        <begin position="209"/>
        <end position="387"/>
    </location>
</feature>
<sequence>MVSNNAQRYGSDIPTDNRYDGWTWRQIKAAITGGSDMTQSHVDSINDVSKPESLREAARIFLFTQRVLEKVRRTIDEHSKAVAGPDGPWKGPAADSFMTGMDYFGKEVRSHIDQIADNPSGAYPIPQGLHAAGNKLADAIWRIEAIDSHYANEAKKAGASVHNHADRGGDLVHISEKPEIVKMMTAQMRDVIVGLAGNYDLTYSTVQPTPPEPTFFKGGKPVSGDPNALRVGAPPTGPGAPGSPSGPGFGGIDGAGAPGSPAGSGPGGGGSASPASLPPTVDPGAFGLSADPAGPGADAAARAQGTGGLHTPGAMPTLGAPPSVAPWSPGGGGPGALPGLSGGVPLPGMPPVFPGGTGGGVKPWAGGTGPGGLRLPGGSLPSAGGVKPWSGGGAGGLGGFGGGAGGVGGSGSVKPWAGAGKGPSAGAAGGADAPHPTGTGPRSTSGRGGTGPGGSTAPGAGGYPMAPPMGGAGGGNQQERERTTWLVEDEEVWGAAPALPPRVIGRDD</sequence>
<organism evidence="2 3">
    <name type="scientific">Allokutzneria oryzae</name>
    <dbReference type="NCBI Taxonomy" id="1378989"/>
    <lineage>
        <taxon>Bacteria</taxon>
        <taxon>Bacillati</taxon>
        <taxon>Actinomycetota</taxon>
        <taxon>Actinomycetes</taxon>
        <taxon>Pseudonocardiales</taxon>
        <taxon>Pseudonocardiaceae</taxon>
        <taxon>Allokutzneria</taxon>
    </lineage>
</organism>
<name>A0ABV6A7A9_9PSEU</name>
<feature type="compositionally biased region" description="Gly residues" evidence="1">
    <location>
        <begin position="329"/>
        <end position="342"/>
    </location>
</feature>
<feature type="compositionally biased region" description="Gly residues" evidence="1">
    <location>
        <begin position="245"/>
        <end position="271"/>
    </location>
</feature>
<evidence type="ECO:0000313" key="2">
    <source>
        <dbReference type="EMBL" id="MFB9909047.1"/>
    </source>
</evidence>